<dbReference type="KEGG" id="nabu:FZC36_01055"/>
<keyword evidence="2" id="KW-1185">Reference proteome</keyword>
<dbReference type="OrthoDB" id="2889126at2"/>
<proteinExistence type="predicted"/>
<gene>
    <name evidence="1" type="ORF">FZC36_01055</name>
</gene>
<evidence type="ECO:0000313" key="2">
    <source>
        <dbReference type="Proteomes" id="UP000324924"/>
    </source>
</evidence>
<sequence length="111" mass="13049">MFVLSLLFALTKNSIDKQISQLLYSFKNHEWPYNVIMNDFIRSQCNEAYKEFAMSMIFSDLKKKNLITSKQFDEQEAKTKTCCLRCLVAIHVSSDESMYADYSNYLVRFGK</sequence>
<reference evidence="1 2" key="1">
    <citation type="submission" date="2019-08" db="EMBL/GenBank/DDBJ databases">
        <title>Highly reduced genomes of protist endosymbionts show evolutionary convergence.</title>
        <authorList>
            <person name="George E."/>
            <person name="Husnik F."/>
            <person name="Tashyreva D."/>
            <person name="Prokopchuk G."/>
            <person name="Horak A."/>
            <person name="Kwong W.K."/>
            <person name="Lukes J."/>
            <person name="Keeling P.J."/>
        </authorList>
    </citation>
    <scope>NUCLEOTIDE SEQUENCE [LARGE SCALE GENOMIC DNA]</scope>
    <source>
        <strain evidence="1">1604HC</strain>
    </source>
</reference>
<accession>A0A5C0UHI6</accession>
<name>A0A5C0UHI6_9PROT</name>
<dbReference type="Proteomes" id="UP000324924">
    <property type="component" value="Chromosome"/>
</dbReference>
<dbReference type="EMBL" id="CP043314">
    <property type="protein sequence ID" value="QEK39023.1"/>
    <property type="molecule type" value="Genomic_DNA"/>
</dbReference>
<organism evidence="1 2">
    <name type="scientific">Candidatus Nesciobacter abundans</name>
    <dbReference type="NCBI Taxonomy" id="2601668"/>
    <lineage>
        <taxon>Bacteria</taxon>
        <taxon>Pseudomonadati</taxon>
        <taxon>Pseudomonadota</taxon>
        <taxon>Alphaproteobacteria</taxon>
        <taxon>Holosporales</taxon>
        <taxon>Holosporaceae</taxon>
        <taxon>Candidatus Nesciobacter</taxon>
    </lineage>
</organism>
<dbReference type="RefSeq" id="WP_148972146.1">
    <property type="nucleotide sequence ID" value="NZ_CP043314.1"/>
</dbReference>
<protein>
    <submittedName>
        <fullName evidence="1">Uncharacterized protein</fullName>
    </submittedName>
</protein>
<dbReference type="AlphaFoldDB" id="A0A5C0UHI6"/>
<evidence type="ECO:0000313" key="1">
    <source>
        <dbReference type="EMBL" id="QEK39023.1"/>
    </source>
</evidence>